<dbReference type="EMBL" id="LLXI01002559">
    <property type="protein sequence ID" value="PKY57453.1"/>
    <property type="molecule type" value="Genomic_DNA"/>
</dbReference>
<evidence type="ECO:0000313" key="2">
    <source>
        <dbReference type="EMBL" id="PKY57453.1"/>
    </source>
</evidence>
<reference evidence="2 3" key="1">
    <citation type="submission" date="2015-10" db="EMBL/GenBank/DDBJ databases">
        <title>Genome analyses suggest a sexual origin of heterokaryosis in a supposedly ancient asexual fungus.</title>
        <authorList>
            <person name="Ropars J."/>
            <person name="Sedzielewska K."/>
            <person name="Noel J."/>
            <person name="Charron P."/>
            <person name="Farinelli L."/>
            <person name="Marton T."/>
            <person name="Kruger M."/>
            <person name="Pelin A."/>
            <person name="Brachmann A."/>
            <person name="Corradi N."/>
        </authorList>
    </citation>
    <scope>NUCLEOTIDE SEQUENCE [LARGE SCALE GENOMIC DNA]</scope>
    <source>
        <strain evidence="2 3">A4</strain>
    </source>
</reference>
<keyword evidence="3" id="KW-1185">Reference proteome</keyword>
<feature type="compositionally biased region" description="Basic residues" evidence="1">
    <location>
        <begin position="70"/>
        <end position="89"/>
    </location>
</feature>
<sequence>MSGILWPLENSLKKAATKSWTGEMAWDVDKDGVIFEYTKAKHTTHDCKCTNDKKPWKLEKVYKEIPDKNKNKKKKSKKSKKSKKNSMIF</sequence>
<evidence type="ECO:0000256" key="1">
    <source>
        <dbReference type="SAM" id="MobiDB-lite"/>
    </source>
</evidence>
<proteinExistence type="predicted"/>
<dbReference type="Proteomes" id="UP000234323">
    <property type="component" value="Unassembled WGS sequence"/>
</dbReference>
<protein>
    <submittedName>
        <fullName evidence="2">Uncharacterized protein</fullName>
    </submittedName>
</protein>
<evidence type="ECO:0000313" key="3">
    <source>
        <dbReference type="Proteomes" id="UP000234323"/>
    </source>
</evidence>
<dbReference type="AlphaFoldDB" id="A0A2I1HEY3"/>
<feature type="region of interest" description="Disordered" evidence="1">
    <location>
        <begin position="61"/>
        <end position="89"/>
    </location>
</feature>
<name>A0A2I1HEY3_9GLOM</name>
<organism evidence="2 3">
    <name type="scientific">Rhizophagus irregularis</name>
    <dbReference type="NCBI Taxonomy" id="588596"/>
    <lineage>
        <taxon>Eukaryota</taxon>
        <taxon>Fungi</taxon>
        <taxon>Fungi incertae sedis</taxon>
        <taxon>Mucoromycota</taxon>
        <taxon>Glomeromycotina</taxon>
        <taxon>Glomeromycetes</taxon>
        <taxon>Glomerales</taxon>
        <taxon>Glomeraceae</taxon>
        <taxon>Rhizophagus</taxon>
    </lineage>
</organism>
<gene>
    <name evidence="2" type="ORF">RhiirA4_411690</name>
</gene>
<accession>A0A2I1HEY3</accession>
<dbReference type="VEuPathDB" id="FungiDB:RhiirA1_428497"/>
<comment type="caution">
    <text evidence="2">The sequence shown here is derived from an EMBL/GenBank/DDBJ whole genome shotgun (WGS) entry which is preliminary data.</text>
</comment>
<dbReference type="VEuPathDB" id="FungiDB:FUN_010098"/>